<dbReference type="SUPFAM" id="SSF54909">
    <property type="entry name" value="Dimeric alpha+beta barrel"/>
    <property type="match status" value="1"/>
</dbReference>
<dbReference type="EMBL" id="JARRAF010000001">
    <property type="protein sequence ID" value="MDK2122661.1"/>
    <property type="molecule type" value="Genomic_DNA"/>
</dbReference>
<dbReference type="Gene3D" id="3.30.70.1060">
    <property type="entry name" value="Dimeric alpha+beta barrel"/>
    <property type="match status" value="1"/>
</dbReference>
<comment type="similarity">
    <text evidence="1">Belongs to the YciI family.</text>
</comment>
<accession>A0ABT7DRG7</accession>
<sequence>MEFLYLLTPTRPAMLTEGPTEAESAAVGRHFAYLQQLEAAGSLILAGRTTENTQHTIGLAIFNAKDEAAARAIMLADPAVVAGVMQAELRPYRVALCCQANIVRAKESAA</sequence>
<name>A0ABT7DRG7_9NEIS</name>
<organism evidence="3 4">
    <name type="scientific">Parachitinimonas caeni</name>
    <dbReference type="NCBI Taxonomy" id="3031301"/>
    <lineage>
        <taxon>Bacteria</taxon>
        <taxon>Pseudomonadati</taxon>
        <taxon>Pseudomonadota</taxon>
        <taxon>Betaproteobacteria</taxon>
        <taxon>Neisseriales</taxon>
        <taxon>Chitinibacteraceae</taxon>
        <taxon>Parachitinimonas</taxon>
    </lineage>
</organism>
<gene>
    <name evidence="3" type="ORF">PZA18_01220</name>
</gene>
<reference evidence="3" key="1">
    <citation type="submission" date="2023-03" db="EMBL/GenBank/DDBJ databases">
        <title>Chitinimonas shenzhenensis gen. nov., sp. nov., a novel member of family Burkholderiaceae isolated from activated sludge collected in Shen Zhen, China.</title>
        <authorList>
            <person name="Wang X."/>
        </authorList>
    </citation>
    <scope>NUCLEOTIDE SEQUENCE</scope>
    <source>
        <strain evidence="3">DQS-5</strain>
    </source>
</reference>
<proteinExistence type="inferred from homology"/>
<protein>
    <submittedName>
        <fullName evidence="3">YciI family protein</fullName>
    </submittedName>
</protein>
<evidence type="ECO:0000256" key="1">
    <source>
        <dbReference type="ARBA" id="ARBA00007689"/>
    </source>
</evidence>
<keyword evidence="4" id="KW-1185">Reference proteome</keyword>
<comment type="caution">
    <text evidence="3">The sequence shown here is derived from an EMBL/GenBank/DDBJ whole genome shotgun (WGS) entry which is preliminary data.</text>
</comment>
<evidence type="ECO:0000313" key="4">
    <source>
        <dbReference type="Proteomes" id="UP001172778"/>
    </source>
</evidence>
<dbReference type="Proteomes" id="UP001172778">
    <property type="component" value="Unassembled WGS sequence"/>
</dbReference>
<dbReference type="Pfam" id="PF03795">
    <property type="entry name" value="YCII"/>
    <property type="match status" value="1"/>
</dbReference>
<dbReference type="InterPro" id="IPR005545">
    <property type="entry name" value="YCII"/>
</dbReference>
<dbReference type="RefSeq" id="WP_284098940.1">
    <property type="nucleotide sequence ID" value="NZ_JARRAF010000001.1"/>
</dbReference>
<feature type="domain" description="YCII-related" evidence="2">
    <location>
        <begin position="6"/>
        <end position="86"/>
    </location>
</feature>
<evidence type="ECO:0000259" key="2">
    <source>
        <dbReference type="Pfam" id="PF03795"/>
    </source>
</evidence>
<dbReference type="InterPro" id="IPR011008">
    <property type="entry name" value="Dimeric_a/b-barrel"/>
</dbReference>
<evidence type="ECO:0000313" key="3">
    <source>
        <dbReference type="EMBL" id="MDK2122661.1"/>
    </source>
</evidence>